<dbReference type="AlphaFoldDB" id="A0A1R3XGL7"/>
<dbReference type="InterPro" id="IPR036895">
    <property type="entry name" value="Uracil-DNA_glycosylase-like_sf"/>
</dbReference>
<name>A0A1R3XGL7_9BACT</name>
<sequence>MPIVHRFIDQLTEIEQNKTFCDRQIATNSNILIIGTFNPSDASCEKENTANWFYGRNQSKFWRYFPTALTGDSLHPNDGIDGHPQIWKKYCIDNDIVIIDLIKSININDILPNFGDREVNCKINHDLSNTEYFDIDLAFNGITFIKVIYSLTWTDNYIPRLKRIRDIINRKLLENNCIQNVNQIKYCLTPSRNDAQTSWTNAIVE</sequence>
<evidence type="ECO:0000313" key="1">
    <source>
        <dbReference type="EMBL" id="SIT90518.1"/>
    </source>
</evidence>
<gene>
    <name evidence="1" type="ORF">SAMN05444128_2312</name>
</gene>
<evidence type="ECO:0000313" key="2">
    <source>
        <dbReference type="Proteomes" id="UP000187181"/>
    </source>
</evidence>
<reference evidence="2" key="1">
    <citation type="submission" date="2017-01" db="EMBL/GenBank/DDBJ databases">
        <authorList>
            <person name="Varghese N."/>
            <person name="Submissions S."/>
        </authorList>
    </citation>
    <scope>NUCLEOTIDE SEQUENCE [LARGE SCALE GENOMIC DNA]</scope>
    <source>
        <strain evidence="2">LP100</strain>
    </source>
</reference>
<dbReference type="Gene3D" id="3.40.470.10">
    <property type="entry name" value="Uracil-DNA glycosylase-like domain"/>
    <property type="match status" value="1"/>
</dbReference>
<dbReference type="OrthoDB" id="9799921at2"/>
<protein>
    <recommendedName>
        <fullName evidence="3">G/U mismatch-specific uracil-DNA glycosylase</fullName>
    </recommendedName>
</protein>
<organism evidence="1 2">
    <name type="scientific">Pontibacter indicus</name>
    <dbReference type="NCBI Taxonomy" id="1317125"/>
    <lineage>
        <taxon>Bacteria</taxon>
        <taxon>Pseudomonadati</taxon>
        <taxon>Bacteroidota</taxon>
        <taxon>Cytophagia</taxon>
        <taxon>Cytophagales</taxon>
        <taxon>Hymenobacteraceae</taxon>
        <taxon>Pontibacter</taxon>
    </lineage>
</organism>
<dbReference type="Proteomes" id="UP000187181">
    <property type="component" value="Unassembled WGS sequence"/>
</dbReference>
<dbReference type="EMBL" id="FTPP01000002">
    <property type="protein sequence ID" value="SIT90518.1"/>
    <property type="molecule type" value="Genomic_DNA"/>
</dbReference>
<dbReference type="STRING" id="1317125.SAMN05444128_2312"/>
<evidence type="ECO:0008006" key="3">
    <source>
        <dbReference type="Google" id="ProtNLM"/>
    </source>
</evidence>
<keyword evidence="2" id="KW-1185">Reference proteome</keyword>
<accession>A0A1R3XGL7</accession>
<proteinExistence type="predicted"/>
<dbReference type="RefSeq" id="WP_076668992.1">
    <property type="nucleotide sequence ID" value="NZ_FTPP01000002.1"/>
</dbReference>